<gene>
    <name evidence="2" type="ORF">L211DRAFT_132256</name>
</gene>
<dbReference type="OrthoDB" id="5414260at2759"/>
<accession>A0A3N4LPY6</accession>
<name>A0A3N4LPY6_9PEZI</name>
<reference evidence="2 3" key="1">
    <citation type="journal article" date="2018" name="Nat. Ecol. Evol.">
        <title>Pezizomycetes genomes reveal the molecular basis of ectomycorrhizal truffle lifestyle.</title>
        <authorList>
            <person name="Murat C."/>
            <person name="Payen T."/>
            <person name="Noel B."/>
            <person name="Kuo A."/>
            <person name="Morin E."/>
            <person name="Chen J."/>
            <person name="Kohler A."/>
            <person name="Krizsan K."/>
            <person name="Balestrini R."/>
            <person name="Da Silva C."/>
            <person name="Montanini B."/>
            <person name="Hainaut M."/>
            <person name="Levati E."/>
            <person name="Barry K.W."/>
            <person name="Belfiori B."/>
            <person name="Cichocki N."/>
            <person name="Clum A."/>
            <person name="Dockter R.B."/>
            <person name="Fauchery L."/>
            <person name="Guy J."/>
            <person name="Iotti M."/>
            <person name="Le Tacon F."/>
            <person name="Lindquist E.A."/>
            <person name="Lipzen A."/>
            <person name="Malagnac F."/>
            <person name="Mello A."/>
            <person name="Molinier V."/>
            <person name="Miyauchi S."/>
            <person name="Poulain J."/>
            <person name="Riccioni C."/>
            <person name="Rubini A."/>
            <person name="Sitrit Y."/>
            <person name="Splivallo R."/>
            <person name="Traeger S."/>
            <person name="Wang M."/>
            <person name="Zifcakova L."/>
            <person name="Wipf D."/>
            <person name="Zambonelli A."/>
            <person name="Paolocci F."/>
            <person name="Nowrousian M."/>
            <person name="Ottonello S."/>
            <person name="Baldrian P."/>
            <person name="Spatafora J.W."/>
            <person name="Henrissat B."/>
            <person name="Nagy L.G."/>
            <person name="Aury J.M."/>
            <person name="Wincker P."/>
            <person name="Grigoriev I.V."/>
            <person name="Bonfante P."/>
            <person name="Martin F.M."/>
        </authorList>
    </citation>
    <scope>NUCLEOTIDE SEQUENCE [LARGE SCALE GENOMIC DNA]</scope>
    <source>
        <strain evidence="2 3">ATCC MYA-4762</strain>
    </source>
</reference>
<dbReference type="Proteomes" id="UP000267821">
    <property type="component" value="Unassembled WGS sequence"/>
</dbReference>
<evidence type="ECO:0000256" key="1">
    <source>
        <dbReference type="SAM" id="MobiDB-lite"/>
    </source>
</evidence>
<dbReference type="AlphaFoldDB" id="A0A3N4LPY6"/>
<feature type="region of interest" description="Disordered" evidence="1">
    <location>
        <begin position="69"/>
        <end position="104"/>
    </location>
</feature>
<feature type="compositionally biased region" description="Polar residues" evidence="1">
    <location>
        <begin position="88"/>
        <end position="99"/>
    </location>
</feature>
<feature type="region of interest" description="Disordered" evidence="1">
    <location>
        <begin position="354"/>
        <end position="446"/>
    </location>
</feature>
<feature type="compositionally biased region" description="Basic and acidic residues" evidence="1">
    <location>
        <begin position="402"/>
        <end position="417"/>
    </location>
</feature>
<feature type="compositionally biased region" description="Basic and acidic residues" evidence="1">
    <location>
        <begin position="372"/>
        <end position="383"/>
    </location>
</feature>
<dbReference type="EMBL" id="ML121539">
    <property type="protein sequence ID" value="RPB24973.1"/>
    <property type="molecule type" value="Genomic_DNA"/>
</dbReference>
<evidence type="ECO:0000313" key="3">
    <source>
        <dbReference type="Proteomes" id="UP000267821"/>
    </source>
</evidence>
<proteinExistence type="predicted"/>
<keyword evidence="3" id="KW-1185">Reference proteome</keyword>
<evidence type="ECO:0000313" key="2">
    <source>
        <dbReference type="EMBL" id="RPB24973.1"/>
    </source>
</evidence>
<organism evidence="2 3">
    <name type="scientific">Terfezia boudieri ATCC MYA-4762</name>
    <dbReference type="NCBI Taxonomy" id="1051890"/>
    <lineage>
        <taxon>Eukaryota</taxon>
        <taxon>Fungi</taxon>
        <taxon>Dikarya</taxon>
        <taxon>Ascomycota</taxon>
        <taxon>Pezizomycotina</taxon>
        <taxon>Pezizomycetes</taxon>
        <taxon>Pezizales</taxon>
        <taxon>Pezizaceae</taxon>
        <taxon>Terfezia</taxon>
    </lineage>
</organism>
<protein>
    <submittedName>
        <fullName evidence="2">Uncharacterized protein</fullName>
    </submittedName>
</protein>
<sequence length="446" mass="48078">MALAAPIIADLLSLGTYAQDLYERCLLAPIHFREAKSELLALQTALQHLDFLTKSPLFAAGGGNEAVANTKSPVPPNAPAAIEAGPQNLASPGKSNGNDSAIVKTNRGCNVTSTVPDGATPNGVHQINSTANSPHLPPKTRADIAQLAAGCRGVLQSFEKLLEEHQGLNDIPVKPKGRGNGGIMQLFVGRPTGAIDRYMFAQEGVQKVNAIRAKLTYHTGAITLMLTVLGSSSLGRIEGSLSKLETMIAAAAEEKERVHTNNVNYYLLAQQNNLNVSPEKQAYMKQRQQKGMGMGPLEFQNLSEQEYYASMNMLSGGGGGMRGGGGPRMLKAKGEKQSGGFWGADSEEFFSNINSWSGRPKSSGVLQSSNNRDSKASRDRPKEMGFLGSLSRRNTTGAEVSRGSRDESKKREKKQSDDWTDYISPGWGDLRPKKTTKSQKSEDRER</sequence>
<feature type="region of interest" description="Disordered" evidence="1">
    <location>
        <begin position="319"/>
        <end position="338"/>
    </location>
</feature>
<dbReference type="InParanoid" id="A0A3N4LPY6"/>